<name>A0A6N7R357_9BACI</name>
<dbReference type="RefSeq" id="WP_153835300.1">
    <property type="nucleotide sequence ID" value="NZ_JBHUMW010000076.1"/>
</dbReference>
<comment type="caution">
    <text evidence="1">The sequence shown here is derived from an EMBL/GenBank/DDBJ whole genome shotgun (WGS) entry which is preliminary data.</text>
</comment>
<dbReference type="Proteomes" id="UP000435187">
    <property type="component" value="Unassembled WGS sequence"/>
</dbReference>
<organism evidence="1 2">
    <name type="scientific">Gracilibacillus thailandensis</name>
    <dbReference type="NCBI Taxonomy" id="563735"/>
    <lineage>
        <taxon>Bacteria</taxon>
        <taxon>Bacillati</taxon>
        <taxon>Bacillota</taxon>
        <taxon>Bacilli</taxon>
        <taxon>Bacillales</taxon>
        <taxon>Bacillaceae</taxon>
        <taxon>Gracilibacillus</taxon>
    </lineage>
</organism>
<evidence type="ECO:0000313" key="2">
    <source>
        <dbReference type="Proteomes" id="UP000435187"/>
    </source>
</evidence>
<keyword evidence="2" id="KW-1185">Reference proteome</keyword>
<dbReference type="AlphaFoldDB" id="A0A6N7R357"/>
<evidence type="ECO:0000313" key="1">
    <source>
        <dbReference type="EMBL" id="MRI66616.1"/>
    </source>
</evidence>
<proteinExistence type="predicted"/>
<protein>
    <submittedName>
        <fullName evidence="1">Uncharacterized protein</fullName>
    </submittedName>
</protein>
<dbReference type="EMBL" id="WJEE01000018">
    <property type="protein sequence ID" value="MRI66616.1"/>
    <property type="molecule type" value="Genomic_DNA"/>
</dbReference>
<accession>A0A6N7R357</accession>
<reference evidence="1 2" key="1">
    <citation type="submission" date="2019-10" db="EMBL/GenBank/DDBJ databases">
        <title>Gracilibacillus salitolerans sp. nov., a moderate halophile isolated from a saline soil in northwest China.</title>
        <authorList>
            <person name="Gan L."/>
        </authorList>
    </citation>
    <scope>NUCLEOTIDE SEQUENCE [LARGE SCALE GENOMIC DNA]</scope>
    <source>
        <strain evidence="1 2">TP2-8</strain>
    </source>
</reference>
<sequence length="76" mass="8803">MKQMQTKKVLNLRTEQGSKLIFNLNENALTGITVNKFIELRKLSTADSYQYYNKVKLKYIGLLGMLAINHKINQEV</sequence>
<gene>
    <name evidence="1" type="ORF">GH885_09675</name>
</gene>